<dbReference type="KEGG" id="ppel:H6H00_28590"/>
<reference evidence="1 2" key="1">
    <citation type="submission" date="2020-08" db="EMBL/GenBank/DDBJ databases">
        <authorList>
            <person name="Mo P."/>
        </authorList>
    </citation>
    <scope>NUCLEOTIDE SEQUENCE [LARGE SCALE GENOMIC DNA]</scope>
    <source>
        <strain evidence="1 2">CGMCC 4.1532</strain>
    </source>
</reference>
<dbReference type="Proteomes" id="UP000515728">
    <property type="component" value="Chromosome"/>
</dbReference>
<sequence length="175" mass="18981">MTDRPVLAPPAGHEMPDGALTVMASALLPWTHRRGGPAHCLARVRLFAPDPHHPPRRAVVVLSELRNNPRGHGITADVPGAAAAARATLLPEALAPDAVTWLAHHGPFSTYDPSGPETFTELRPRWDGTRYTDDVHDYRLLLPDEAAALVRALALQPVDHELRAWPAPAPRVATE</sequence>
<evidence type="ECO:0000313" key="1">
    <source>
        <dbReference type="EMBL" id="QNG51990.1"/>
    </source>
</evidence>
<dbReference type="AlphaFoldDB" id="A0A7G7MGS9"/>
<dbReference type="EMBL" id="CP060131">
    <property type="protein sequence ID" value="QNG51990.1"/>
    <property type="molecule type" value="Genomic_DNA"/>
</dbReference>
<gene>
    <name evidence="1" type="ORF">H6H00_28590</name>
</gene>
<keyword evidence="2" id="KW-1185">Reference proteome</keyword>
<evidence type="ECO:0000313" key="2">
    <source>
        <dbReference type="Proteomes" id="UP000515728"/>
    </source>
</evidence>
<name>A0A7G7MGS9_9PSEU</name>
<proteinExistence type="predicted"/>
<dbReference type="RefSeq" id="WP_185718741.1">
    <property type="nucleotide sequence ID" value="NZ_BAAAWI010000001.1"/>
</dbReference>
<accession>A0A7G7MGS9</accession>
<organism evidence="1 2">
    <name type="scientific">Pseudonocardia petroleophila</name>
    <dbReference type="NCBI Taxonomy" id="37331"/>
    <lineage>
        <taxon>Bacteria</taxon>
        <taxon>Bacillati</taxon>
        <taxon>Actinomycetota</taxon>
        <taxon>Actinomycetes</taxon>
        <taxon>Pseudonocardiales</taxon>
        <taxon>Pseudonocardiaceae</taxon>
        <taxon>Pseudonocardia</taxon>
    </lineage>
</organism>
<protein>
    <submittedName>
        <fullName evidence="1">Uncharacterized protein</fullName>
    </submittedName>
</protein>